<keyword evidence="3 14" id="KW-0813">Transport</keyword>
<protein>
    <recommendedName>
        <fullName evidence="14">Magnesium transporter</fullName>
    </recommendedName>
</protein>
<comment type="subunit">
    <text evidence="13">Forms homooligomers. Interacts with MRS2.</text>
</comment>
<evidence type="ECO:0000256" key="11">
    <source>
        <dbReference type="ARBA" id="ARBA00023136"/>
    </source>
</evidence>
<keyword evidence="16" id="KW-1185">Reference proteome</keyword>
<dbReference type="InterPro" id="IPR039204">
    <property type="entry name" value="MRS2-like"/>
</dbReference>
<evidence type="ECO:0000256" key="8">
    <source>
        <dbReference type="ARBA" id="ARBA00022989"/>
    </source>
</evidence>
<keyword evidence="9 14" id="KW-0406">Ion transport</keyword>
<dbReference type="Proteomes" id="UP000501346">
    <property type="component" value="Chromosome SeXVI"/>
</dbReference>
<gene>
    <name evidence="15" type="primary">MFM1_3</name>
    <name evidence="15" type="ORF">GRS66_011083</name>
</gene>
<organism evidence="15 16">
    <name type="scientific">Saccharomyces pastorianus</name>
    <name type="common">Lager yeast</name>
    <name type="synonym">Saccharomyces cerevisiae x Saccharomyces eubayanus</name>
    <dbReference type="NCBI Taxonomy" id="27292"/>
    <lineage>
        <taxon>Eukaryota</taxon>
        <taxon>Fungi</taxon>
        <taxon>Dikarya</taxon>
        <taxon>Ascomycota</taxon>
        <taxon>Saccharomycotina</taxon>
        <taxon>Saccharomycetes</taxon>
        <taxon>Saccharomycetales</taxon>
        <taxon>Saccharomycetaceae</taxon>
        <taxon>Saccharomyces</taxon>
    </lineage>
</organism>
<dbReference type="GO" id="GO:0015095">
    <property type="term" value="F:magnesium ion transmembrane transporter activity"/>
    <property type="evidence" value="ECO:0007669"/>
    <property type="project" value="TreeGrafter"/>
</dbReference>
<dbReference type="FunFam" id="1.20.58.340:FF:000005">
    <property type="entry name" value="Inner membrane magnesium transporter MRS2"/>
    <property type="match status" value="1"/>
</dbReference>
<keyword evidence="8 14" id="KW-1133">Transmembrane helix</keyword>
<keyword evidence="6 14" id="KW-0460">Magnesium</keyword>
<dbReference type="PANTHER" id="PTHR13890">
    <property type="entry name" value="RNA SPLICING PROTEIN MRS2, MITOCHONDRIAL"/>
    <property type="match status" value="1"/>
</dbReference>
<dbReference type="PANTHER" id="PTHR13890:SF0">
    <property type="entry name" value="MAGNESIUM TRANSPORTER MRS2 HOMOLOG, MITOCHONDRIAL"/>
    <property type="match status" value="1"/>
</dbReference>
<keyword evidence="11 14" id="KW-0472">Membrane</keyword>
<evidence type="ECO:0000256" key="2">
    <source>
        <dbReference type="ARBA" id="ARBA00009765"/>
    </source>
</evidence>
<evidence type="ECO:0000256" key="9">
    <source>
        <dbReference type="ARBA" id="ARBA00023065"/>
    </source>
</evidence>
<evidence type="ECO:0000256" key="1">
    <source>
        <dbReference type="ARBA" id="ARBA00004448"/>
    </source>
</evidence>
<name>A0A6C1EGE0_SACPS</name>
<keyword evidence="4 14" id="KW-0812">Transmembrane</keyword>
<keyword evidence="7" id="KW-0809">Transit peptide</keyword>
<dbReference type="GO" id="GO:0045016">
    <property type="term" value="P:mitochondrial magnesium ion transmembrane transport"/>
    <property type="evidence" value="ECO:0007669"/>
    <property type="project" value="TreeGrafter"/>
</dbReference>
<evidence type="ECO:0000256" key="5">
    <source>
        <dbReference type="ARBA" id="ARBA00022792"/>
    </source>
</evidence>
<feature type="transmembrane region" description="Helical" evidence="14">
    <location>
        <begin position="337"/>
        <end position="357"/>
    </location>
</feature>
<dbReference type="CDD" id="cd12823">
    <property type="entry name" value="Mrs2_Mfm1p-like"/>
    <property type="match status" value="1"/>
</dbReference>
<proteinExistence type="inferred from homology"/>
<dbReference type="EMBL" id="CP049013">
    <property type="protein sequence ID" value="QID88372.1"/>
    <property type="molecule type" value="Genomic_DNA"/>
</dbReference>
<evidence type="ECO:0000256" key="13">
    <source>
        <dbReference type="ARBA" id="ARBA00038721"/>
    </source>
</evidence>
<accession>A0A6C1EGE0</accession>
<dbReference type="OrthoDB" id="10251508at2759"/>
<dbReference type="Gene3D" id="1.20.58.340">
    <property type="entry name" value="Magnesium transport protein CorA, transmembrane region"/>
    <property type="match status" value="1"/>
</dbReference>
<dbReference type="Pfam" id="PF22099">
    <property type="entry name" value="MRS2-like"/>
    <property type="match status" value="1"/>
</dbReference>
<reference evidence="15 16" key="1">
    <citation type="journal article" date="2019" name="BMC Genomics">
        <title>Chromosome level assembly and comparative genome analysis confirm lager-brewing yeasts originated from a single hybridization.</title>
        <authorList>
            <person name="Salazar A.N."/>
            <person name="Gorter de Vries A.R."/>
            <person name="van den Broek M."/>
            <person name="Brouwers N."/>
            <person name="de la Torre Cortes P."/>
            <person name="Kuijpers N.G.A."/>
            <person name="Daran J.G."/>
            <person name="Abeel T."/>
        </authorList>
    </citation>
    <scope>NUCLEOTIDE SEQUENCE [LARGE SCALE GENOMIC DNA]</scope>
    <source>
        <strain evidence="15 16">CBS 1483</strain>
    </source>
</reference>
<dbReference type="AlphaFoldDB" id="A0A6C1EGE0"/>
<sequence>MKAFSRVLSTSKVFQYRPHNNISLRAVRHFRSPVPSYDFSRQTPKTDPDNTAAMLLQKNLIQRNNMLYGYGSGTIRCTLLDSVGRAKSPSVEIKREDLVSKHGLLPRDLRKIEKSRKNDLVPSLLVRENSILISLLTVKALIKPDMVIIFDSTGSGITLNSEAHKNFINDMKLRLKNQETTELNSDPLPYEFRALETIFISALSNLTSEMKVLLTICKGVLQDLEFSITRDKLRFLLGQNKKLSSFNKKAVLVRDMLDDLIEQDDLLCDMYLTDRKEGRIRVQDDHTEIEMLLETYHNYVDEIVQKSESAISDVKTTEEIINIILDSNRNQLMLLGIRYAIGMLSLGGALFLGSIYGMNLESFIEESNYGYMAVFIFGLISTVWLYGKGIRHLHKLQRMTLLSKVKTESIHEPPLKK</sequence>
<evidence type="ECO:0000313" key="16">
    <source>
        <dbReference type="Proteomes" id="UP000501346"/>
    </source>
</evidence>
<comment type="similarity">
    <text evidence="2 14">Belongs to the CorA metal ion transporter (MIT) (TC 1.A.35) family.</text>
</comment>
<keyword evidence="10" id="KW-0496">Mitochondrion</keyword>
<evidence type="ECO:0000256" key="12">
    <source>
        <dbReference type="ARBA" id="ARBA00037564"/>
    </source>
</evidence>
<comment type="function">
    <text evidence="12">Mitochondrial inner membrane magnesium transporter required for mitochondrial magnesium homeostasis. Modulates the conductance of the MRS2 channel. Involved in the splicing of mRNA group II introns in mitochondria by affecting mitochondrial magnesium concentrations, which are critical for group II intron splicing.</text>
</comment>
<evidence type="ECO:0000256" key="6">
    <source>
        <dbReference type="ARBA" id="ARBA00022842"/>
    </source>
</evidence>
<evidence type="ECO:0000256" key="10">
    <source>
        <dbReference type="ARBA" id="ARBA00023128"/>
    </source>
</evidence>
<dbReference type="FunFam" id="2.40.128.330:FF:000002">
    <property type="entry name" value="Inner membrane magnesium transporter mrs2"/>
    <property type="match status" value="1"/>
</dbReference>
<evidence type="ECO:0000313" key="15">
    <source>
        <dbReference type="EMBL" id="QID88372.1"/>
    </source>
</evidence>
<dbReference type="Gene3D" id="2.40.128.330">
    <property type="match status" value="1"/>
</dbReference>
<evidence type="ECO:0000256" key="3">
    <source>
        <dbReference type="ARBA" id="ARBA00022448"/>
    </source>
</evidence>
<evidence type="ECO:0000256" key="14">
    <source>
        <dbReference type="RuleBase" id="RU366042"/>
    </source>
</evidence>
<feature type="transmembrane region" description="Helical" evidence="14">
    <location>
        <begin position="369"/>
        <end position="387"/>
    </location>
</feature>
<keyword evidence="5 14" id="KW-0999">Mitochondrion inner membrane</keyword>
<evidence type="ECO:0000256" key="4">
    <source>
        <dbReference type="ARBA" id="ARBA00022692"/>
    </source>
</evidence>
<evidence type="ECO:0000256" key="7">
    <source>
        <dbReference type="ARBA" id="ARBA00022946"/>
    </source>
</evidence>
<comment type="subcellular location">
    <subcellularLocation>
        <location evidence="1 14">Mitochondrion inner membrane</location>
        <topology evidence="1 14">Multi-pass membrane protein</topology>
    </subcellularLocation>
</comment>
<dbReference type="GO" id="GO:0005743">
    <property type="term" value="C:mitochondrial inner membrane"/>
    <property type="evidence" value="ECO:0007669"/>
    <property type="project" value="UniProtKB-SubCell"/>
</dbReference>